<dbReference type="EMBL" id="CM017698">
    <property type="protein sequence ID" value="TYG93907.1"/>
    <property type="molecule type" value="Genomic_DNA"/>
</dbReference>
<dbReference type="Proteomes" id="UP000323506">
    <property type="component" value="Chromosome A11"/>
</dbReference>
<sequence length="102" mass="11926">MAALFLQHAFAQEVSGELFSHRRESQIDSEVIRYKRWLSFLKELDRWRLVILHGGKHCSRAVEVRVMQGCGLGPYIKDWKKAYRPGTKSTELGFQVFFQPNI</sequence>
<evidence type="ECO:0000313" key="1">
    <source>
        <dbReference type="EMBL" id="TYG93907.1"/>
    </source>
</evidence>
<accession>A0A5D2EL02</accession>
<name>A0A5D2EL02_GOSDA</name>
<keyword evidence="2" id="KW-1185">Reference proteome</keyword>
<evidence type="ECO:0000313" key="2">
    <source>
        <dbReference type="Proteomes" id="UP000323506"/>
    </source>
</evidence>
<dbReference type="AlphaFoldDB" id="A0A5D2EL02"/>
<reference evidence="1 2" key="1">
    <citation type="submission" date="2019-06" db="EMBL/GenBank/DDBJ databases">
        <title>WGS assembly of Gossypium darwinii.</title>
        <authorList>
            <person name="Chen Z.J."/>
            <person name="Sreedasyam A."/>
            <person name="Ando A."/>
            <person name="Song Q."/>
            <person name="De L."/>
            <person name="Hulse-Kemp A."/>
            <person name="Ding M."/>
            <person name="Ye W."/>
            <person name="Kirkbride R."/>
            <person name="Jenkins J."/>
            <person name="Plott C."/>
            <person name="Lovell J."/>
            <person name="Lin Y.-M."/>
            <person name="Vaughn R."/>
            <person name="Liu B."/>
            <person name="Li W."/>
            <person name="Simpson S."/>
            <person name="Scheffler B."/>
            <person name="Saski C."/>
            <person name="Grover C."/>
            <person name="Hu G."/>
            <person name="Conover J."/>
            <person name="Carlson J."/>
            <person name="Shu S."/>
            <person name="Boston L."/>
            <person name="Williams M."/>
            <person name="Peterson D."/>
            <person name="Mcgee K."/>
            <person name="Jones D."/>
            <person name="Wendel J."/>
            <person name="Stelly D."/>
            <person name="Grimwood J."/>
            <person name="Schmutz J."/>
        </authorList>
    </citation>
    <scope>NUCLEOTIDE SEQUENCE [LARGE SCALE GENOMIC DNA]</scope>
    <source>
        <strain evidence="1">1808015.09</strain>
    </source>
</reference>
<gene>
    <name evidence="1" type="ORF">ES288_A11G148400v1</name>
</gene>
<organism evidence="1 2">
    <name type="scientific">Gossypium darwinii</name>
    <name type="common">Darwin's cotton</name>
    <name type="synonym">Gossypium barbadense var. darwinii</name>
    <dbReference type="NCBI Taxonomy" id="34276"/>
    <lineage>
        <taxon>Eukaryota</taxon>
        <taxon>Viridiplantae</taxon>
        <taxon>Streptophyta</taxon>
        <taxon>Embryophyta</taxon>
        <taxon>Tracheophyta</taxon>
        <taxon>Spermatophyta</taxon>
        <taxon>Magnoliopsida</taxon>
        <taxon>eudicotyledons</taxon>
        <taxon>Gunneridae</taxon>
        <taxon>Pentapetalae</taxon>
        <taxon>rosids</taxon>
        <taxon>malvids</taxon>
        <taxon>Malvales</taxon>
        <taxon>Malvaceae</taxon>
        <taxon>Malvoideae</taxon>
        <taxon>Gossypium</taxon>
    </lineage>
</organism>
<protein>
    <submittedName>
        <fullName evidence="1">Uncharacterized protein</fullName>
    </submittedName>
</protein>
<proteinExistence type="predicted"/>